<reference evidence="1" key="1">
    <citation type="submission" date="2023-06" db="EMBL/GenBank/DDBJ databases">
        <title>Conoideocrella luteorostrata (Hypocreales: Clavicipitaceae), a potential biocontrol fungus for elongate hemlock scale in United States Christmas tree production areas.</title>
        <authorList>
            <person name="Barrett H."/>
            <person name="Lovett B."/>
            <person name="Macias A.M."/>
            <person name="Stajich J.E."/>
            <person name="Kasson M.T."/>
        </authorList>
    </citation>
    <scope>NUCLEOTIDE SEQUENCE</scope>
    <source>
        <strain evidence="1">ARSEF 14590</strain>
    </source>
</reference>
<accession>A0AAJ0CHP2</accession>
<dbReference type="AlphaFoldDB" id="A0AAJ0CHP2"/>
<evidence type="ECO:0000313" key="2">
    <source>
        <dbReference type="Proteomes" id="UP001251528"/>
    </source>
</evidence>
<gene>
    <name evidence="1" type="ORF">QQS21_011423</name>
</gene>
<proteinExistence type="predicted"/>
<evidence type="ECO:0008006" key="3">
    <source>
        <dbReference type="Google" id="ProtNLM"/>
    </source>
</evidence>
<keyword evidence="2" id="KW-1185">Reference proteome</keyword>
<dbReference type="EMBL" id="JASWJB010000386">
    <property type="protein sequence ID" value="KAK2590886.1"/>
    <property type="molecule type" value="Genomic_DNA"/>
</dbReference>
<dbReference type="InterPro" id="IPR035994">
    <property type="entry name" value="Nucleoside_phosphorylase_sf"/>
</dbReference>
<dbReference type="GO" id="GO:0003824">
    <property type="term" value="F:catalytic activity"/>
    <property type="evidence" value="ECO:0007669"/>
    <property type="project" value="InterPro"/>
</dbReference>
<dbReference type="SUPFAM" id="SSF53167">
    <property type="entry name" value="Purine and uridine phosphorylases"/>
    <property type="match status" value="1"/>
</dbReference>
<dbReference type="PANTHER" id="PTHR46082">
    <property type="entry name" value="ATP/GTP-BINDING PROTEIN-RELATED"/>
    <property type="match status" value="1"/>
</dbReference>
<evidence type="ECO:0000313" key="1">
    <source>
        <dbReference type="EMBL" id="KAK2590886.1"/>
    </source>
</evidence>
<dbReference type="Gene3D" id="3.40.50.1580">
    <property type="entry name" value="Nucleoside phosphorylase domain"/>
    <property type="match status" value="1"/>
</dbReference>
<dbReference type="GO" id="GO:0009116">
    <property type="term" value="P:nucleoside metabolic process"/>
    <property type="evidence" value="ECO:0007669"/>
    <property type="project" value="InterPro"/>
</dbReference>
<sequence length="314" mass="34561">MLAAAAASNMLRSFPNIHIGLMVGIGGGVPGSGGNRGADIRLGDVIVGELVLQYDLGKTGHDGRFERTHGFGQPPDDILTAVKKLCANHELTPSRIPEILSDMMERHPSMKDCYARPVSVADHLFDAAYDHGKVGSSGTDDDDDDDDDACGCCGSSGLVDRPTRSTDHPMIHYERIASGNQVIKHGATRDRLAGELGAICFDMEAAGLVDASFPCLVIRGISDYAKNGLWQEYAAGTAASYVKELLLSIVPADQACDSRRREKIWRPFFEHLRQMMLRFLQDLFFDEIKERRGRIPAAFHRTFEWIYHTPAEPD</sequence>
<dbReference type="Proteomes" id="UP001251528">
    <property type="component" value="Unassembled WGS sequence"/>
</dbReference>
<protein>
    <recommendedName>
        <fullName evidence="3">Nucleoside phosphorylase domain-containing protein</fullName>
    </recommendedName>
</protein>
<name>A0AAJ0CHP2_9HYPO</name>
<dbReference type="InterPro" id="IPR053137">
    <property type="entry name" value="NLR-like"/>
</dbReference>
<organism evidence="1 2">
    <name type="scientific">Conoideocrella luteorostrata</name>
    <dbReference type="NCBI Taxonomy" id="1105319"/>
    <lineage>
        <taxon>Eukaryota</taxon>
        <taxon>Fungi</taxon>
        <taxon>Dikarya</taxon>
        <taxon>Ascomycota</taxon>
        <taxon>Pezizomycotina</taxon>
        <taxon>Sordariomycetes</taxon>
        <taxon>Hypocreomycetidae</taxon>
        <taxon>Hypocreales</taxon>
        <taxon>Clavicipitaceae</taxon>
        <taxon>Conoideocrella</taxon>
    </lineage>
</organism>
<comment type="caution">
    <text evidence="1">The sequence shown here is derived from an EMBL/GenBank/DDBJ whole genome shotgun (WGS) entry which is preliminary data.</text>
</comment>
<dbReference type="PANTHER" id="PTHR46082:SF11">
    <property type="entry name" value="AAA+ ATPASE DOMAIN-CONTAINING PROTEIN-RELATED"/>
    <property type="match status" value="1"/>
</dbReference>